<sequence length="149" mass="17170">MKFYRDLFEASLNRVVPERDKQRFFRAFYSTFIHMSPETEQHFSQRSGEAGQQMIFKSFFAMLAVNGDLFVPDFLERLARAQSKEGLRLPPRFFALWREAMLKTVRASDPLCDEEILTAWAMAIAPGLSICAAVRSSTIRPQVTDHACR</sequence>
<dbReference type="EMBL" id="CP043669">
    <property type="protein sequence ID" value="QEP91414.1"/>
    <property type="molecule type" value="Genomic_DNA"/>
</dbReference>
<evidence type="ECO:0000313" key="1">
    <source>
        <dbReference type="EMBL" id="QEP91414.1"/>
    </source>
</evidence>
<dbReference type="Proteomes" id="UP000325096">
    <property type="component" value="Chromosome"/>
</dbReference>
<organism evidence="1 2">
    <name type="scientific">Klebsiella pneumoniae</name>
    <dbReference type="NCBI Taxonomy" id="573"/>
    <lineage>
        <taxon>Bacteria</taxon>
        <taxon>Pseudomonadati</taxon>
        <taxon>Pseudomonadota</taxon>
        <taxon>Gammaproteobacteria</taxon>
        <taxon>Enterobacterales</taxon>
        <taxon>Enterobacteriaceae</taxon>
        <taxon>Klebsiella/Raoultella group</taxon>
        <taxon>Klebsiella</taxon>
        <taxon>Klebsiella pneumoniae complex</taxon>
    </lineage>
</organism>
<gene>
    <name evidence="1" type="ORF">FZ929_05475</name>
</gene>
<accession>A0A5C2LJG9</accession>
<dbReference type="AlphaFoldDB" id="A0A5C2LJG9"/>
<dbReference type="InterPro" id="IPR009050">
    <property type="entry name" value="Globin-like_sf"/>
</dbReference>
<proteinExistence type="predicted"/>
<dbReference type="Gene3D" id="1.10.490.10">
    <property type="entry name" value="Globins"/>
    <property type="match status" value="1"/>
</dbReference>
<evidence type="ECO:0000313" key="2">
    <source>
        <dbReference type="Proteomes" id="UP000325096"/>
    </source>
</evidence>
<dbReference type="GO" id="GO:0019825">
    <property type="term" value="F:oxygen binding"/>
    <property type="evidence" value="ECO:0007669"/>
    <property type="project" value="InterPro"/>
</dbReference>
<protein>
    <submittedName>
        <fullName evidence="1">Globin</fullName>
    </submittedName>
</protein>
<dbReference type="SUPFAM" id="SSF46458">
    <property type="entry name" value="Globin-like"/>
    <property type="match status" value="1"/>
</dbReference>
<name>A0A5C2LJG9_KLEPN</name>
<dbReference type="GO" id="GO:0020037">
    <property type="term" value="F:heme binding"/>
    <property type="evidence" value="ECO:0007669"/>
    <property type="project" value="InterPro"/>
</dbReference>
<reference evidence="1 2" key="1">
    <citation type="submission" date="2019-08" db="EMBL/GenBank/DDBJ databases">
        <title>Emergence of NDM-5-producing hypervirulent Klebsiella pneumoniae from clinical infections.</title>
        <authorList>
            <person name="Shen Z."/>
            <person name="Zhang H."/>
            <person name="Li M."/>
        </authorList>
    </citation>
    <scope>NUCLEOTIDE SEQUENCE [LARGE SCALE GENOMIC DNA]</scope>
    <source>
        <strain evidence="1 2">RJ18-06</strain>
    </source>
</reference>
<dbReference type="InterPro" id="IPR012292">
    <property type="entry name" value="Globin/Proto"/>
</dbReference>